<keyword evidence="3" id="KW-0029">Amino-acid transport</keyword>
<feature type="domain" description="Leucine-binding protein" evidence="4">
    <location>
        <begin position="20"/>
        <end position="367"/>
    </location>
</feature>
<proteinExistence type="inferred from homology"/>
<sequence length="405" mass="43702">MLPAPTVESLTTCDATETEPVRIGILAPLTGPTAADASDYSRAAGIAAEELNAAGGVCGKGKRYKFELVEADATSMRNDAVVTAFRRLNDTENLNVILSPYASTSNFEIDLMARENMPYLISGGAESTKAIIQKNPSAYPTVWSRVPDYGGYFTDLPPLLNQYLESGKLSLPAKTVYIIGSDDPYGSTIANGLAKVFRETGWDVVGEDTVPFQSVTDWRTQLAKIREVDPAVIVNTEWSASGSATFFNQFFEQPTKSLVFLQYAPSIPEFQTVTRNQAAGVMYSMLGGAIDSREDTKTISAKFAEKFGPGGYFSVAGYNAVQLYALCLSQGNDPTDRLAVGTCIGKLDVDTPSGRLAFDAETHLARQGNDYMPTLFYQLQSDGKPAIVAPEAVSQAPFATSPWMK</sequence>
<keyword evidence="2" id="KW-0732">Signal</keyword>
<dbReference type="InterPro" id="IPR051010">
    <property type="entry name" value="BCAA_transport"/>
</dbReference>
<name>A0ABT1C346_9HYPH</name>
<comment type="caution">
    <text evidence="5">The sequence shown here is derived from an EMBL/GenBank/DDBJ whole genome shotgun (WGS) entry which is preliminary data.</text>
</comment>
<comment type="similarity">
    <text evidence="1">Belongs to the leucine-binding protein family.</text>
</comment>
<dbReference type="SUPFAM" id="SSF53822">
    <property type="entry name" value="Periplasmic binding protein-like I"/>
    <property type="match status" value="1"/>
</dbReference>
<evidence type="ECO:0000256" key="3">
    <source>
        <dbReference type="ARBA" id="ARBA00022970"/>
    </source>
</evidence>
<dbReference type="PANTHER" id="PTHR30483:SF6">
    <property type="entry name" value="PERIPLASMIC BINDING PROTEIN OF ABC TRANSPORTER FOR NATURAL AMINO ACIDS"/>
    <property type="match status" value="1"/>
</dbReference>
<dbReference type="Pfam" id="PF13458">
    <property type="entry name" value="Peripla_BP_6"/>
    <property type="match status" value="1"/>
</dbReference>
<evidence type="ECO:0000256" key="1">
    <source>
        <dbReference type="ARBA" id="ARBA00010062"/>
    </source>
</evidence>
<organism evidence="5 6">
    <name type="scientific">Mesorhizobium liriopis</name>
    <dbReference type="NCBI Taxonomy" id="2953882"/>
    <lineage>
        <taxon>Bacteria</taxon>
        <taxon>Pseudomonadati</taxon>
        <taxon>Pseudomonadota</taxon>
        <taxon>Alphaproteobacteria</taxon>
        <taxon>Hyphomicrobiales</taxon>
        <taxon>Phyllobacteriaceae</taxon>
        <taxon>Mesorhizobium</taxon>
    </lineage>
</organism>
<dbReference type="Gene3D" id="3.40.50.2300">
    <property type="match status" value="2"/>
</dbReference>
<protein>
    <submittedName>
        <fullName evidence="5">ABC transporter substrate-binding protein</fullName>
    </submittedName>
</protein>
<dbReference type="EMBL" id="JAMXQS010000002">
    <property type="protein sequence ID" value="MCO6049240.1"/>
    <property type="molecule type" value="Genomic_DNA"/>
</dbReference>
<evidence type="ECO:0000313" key="5">
    <source>
        <dbReference type="EMBL" id="MCO6049240.1"/>
    </source>
</evidence>
<evidence type="ECO:0000313" key="6">
    <source>
        <dbReference type="Proteomes" id="UP001205906"/>
    </source>
</evidence>
<dbReference type="RefSeq" id="WP_252816797.1">
    <property type="nucleotide sequence ID" value="NZ_JAMXQS010000002.1"/>
</dbReference>
<dbReference type="InterPro" id="IPR028082">
    <property type="entry name" value="Peripla_BP_I"/>
</dbReference>
<dbReference type="Proteomes" id="UP001205906">
    <property type="component" value="Unassembled WGS sequence"/>
</dbReference>
<dbReference type="InterPro" id="IPR028081">
    <property type="entry name" value="Leu-bd"/>
</dbReference>
<evidence type="ECO:0000259" key="4">
    <source>
        <dbReference type="Pfam" id="PF13458"/>
    </source>
</evidence>
<accession>A0ABT1C346</accession>
<reference evidence="5 6" key="1">
    <citation type="submission" date="2022-06" db="EMBL/GenBank/DDBJ databases">
        <title>Mesorhizobium sp. strain RP14 Genome sequencing and assembly.</title>
        <authorList>
            <person name="Kim I."/>
        </authorList>
    </citation>
    <scope>NUCLEOTIDE SEQUENCE [LARGE SCALE GENOMIC DNA]</scope>
    <source>
        <strain evidence="6">RP14(2022)</strain>
    </source>
</reference>
<evidence type="ECO:0000256" key="2">
    <source>
        <dbReference type="ARBA" id="ARBA00022729"/>
    </source>
</evidence>
<dbReference type="PANTHER" id="PTHR30483">
    <property type="entry name" value="LEUCINE-SPECIFIC-BINDING PROTEIN"/>
    <property type="match status" value="1"/>
</dbReference>
<gene>
    <name evidence="5" type="ORF">NGM99_05480</name>
</gene>
<keyword evidence="3" id="KW-0813">Transport</keyword>
<keyword evidence="6" id="KW-1185">Reference proteome</keyword>